<evidence type="ECO:0000313" key="1">
    <source>
        <dbReference type="EMBL" id="KKL10152.1"/>
    </source>
</evidence>
<organism evidence="1">
    <name type="scientific">marine sediment metagenome</name>
    <dbReference type="NCBI Taxonomy" id="412755"/>
    <lineage>
        <taxon>unclassified sequences</taxon>
        <taxon>metagenomes</taxon>
        <taxon>ecological metagenomes</taxon>
    </lineage>
</organism>
<name>A0A0F9B8K5_9ZZZZ</name>
<dbReference type="AlphaFoldDB" id="A0A0F9B8K5"/>
<accession>A0A0F9B8K5</accession>
<comment type="caution">
    <text evidence="1">The sequence shown here is derived from an EMBL/GenBank/DDBJ whole genome shotgun (WGS) entry which is preliminary data.</text>
</comment>
<feature type="non-terminal residue" evidence="1">
    <location>
        <position position="354"/>
    </location>
</feature>
<gene>
    <name evidence="1" type="ORF">LCGC14_2558710</name>
</gene>
<sequence length="354" mass="36819">MVSITHAKVSTIPDGSDADLVRPVDWNAGHVFAGFVLDGDFTEDTFMYASAAGVPLATSPANVMAALSGHNAAEFLFGTQKLGGIVDPTTNQQAATKKYADDAIDTDIATHAAIKAADAVLGHVIVETGSDIDVDANGKITLGGHKTRHQNGGNDEISVTGLSGLLADDQHVLDAEVIAVAVAKATYNAHTVLYATTNNTPVALTVTEQTLVGRLTGTNIAAIAIGIADNNILQVDHASPADNDYAKFTTAGLEGRSYQELVNDISGVIKATDVEVEELSTATYDDVQDYINFFGGRTLLSGGAITDNGDGTVAITSLTAWSSISDSETAVGKFFDFAGGNTPPLTDMTTNYIY</sequence>
<protein>
    <submittedName>
        <fullName evidence="1">Uncharacterized protein</fullName>
    </submittedName>
</protein>
<reference evidence="1" key="1">
    <citation type="journal article" date="2015" name="Nature">
        <title>Complex archaea that bridge the gap between prokaryotes and eukaryotes.</title>
        <authorList>
            <person name="Spang A."/>
            <person name="Saw J.H."/>
            <person name="Jorgensen S.L."/>
            <person name="Zaremba-Niedzwiedzka K."/>
            <person name="Martijn J."/>
            <person name="Lind A.E."/>
            <person name="van Eijk R."/>
            <person name="Schleper C."/>
            <person name="Guy L."/>
            <person name="Ettema T.J."/>
        </authorList>
    </citation>
    <scope>NUCLEOTIDE SEQUENCE</scope>
</reference>
<dbReference type="EMBL" id="LAZR01042181">
    <property type="protein sequence ID" value="KKL10152.1"/>
    <property type="molecule type" value="Genomic_DNA"/>
</dbReference>
<proteinExistence type="predicted"/>